<gene>
    <name evidence="1" type="ORF">FNJ87_06265</name>
</gene>
<sequence length="324" mass="38650">MGTHQLTTINNSDTFEDSICDLFNHLESTFTYKRFGKNGHNQKGIDVFSTEKDCAIQCKKKDLSRKDLLIKKEIFNDIEKDVNKVINDDLKVKIDKLIFVSTYKDHPEIDEFCEILKEELNTDFEIIYWGWDTLESKFLANKELLNKYWSNFIIKTDSKETHFKRNLDLKKKIAKDFGNWLNDSQANRKLRSRILLRAFDGTQYPDENEPDEFGQYSWFRAEIKSLYHKGMEFIIGIDEIQVFEDYTWDFTSNDNEPKGELVNVAKVGQINFSDIIDYDIDGDEYYMFPHVFCKFIHKGTPFENIYYYNLDKTYEYFEIKDKRK</sequence>
<name>A0ABS0A3R6_9FLAO</name>
<organism evidence="1 2">
    <name type="scientific">Nonlabens mediterrranea</name>
    <dbReference type="NCBI Taxonomy" id="1419947"/>
    <lineage>
        <taxon>Bacteria</taxon>
        <taxon>Pseudomonadati</taxon>
        <taxon>Bacteroidota</taxon>
        <taxon>Flavobacteriia</taxon>
        <taxon>Flavobacteriales</taxon>
        <taxon>Flavobacteriaceae</taxon>
        <taxon>Nonlabens</taxon>
    </lineage>
</organism>
<evidence type="ECO:0008006" key="3">
    <source>
        <dbReference type="Google" id="ProtNLM"/>
    </source>
</evidence>
<proteinExistence type="predicted"/>
<accession>A0ABS0A3R6</accession>
<protein>
    <recommendedName>
        <fullName evidence="3">Restriction endonuclease type IV Mrr domain-containing protein</fullName>
    </recommendedName>
</protein>
<comment type="caution">
    <text evidence="1">The sequence shown here is derived from an EMBL/GenBank/DDBJ whole genome shotgun (WGS) entry which is preliminary data.</text>
</comment>
<keyword evidence="2" id="KW-1185">Reference proteome</keyword>
<dbReference type="EMBL" id="JADKYU010000320">
    <property type="protein sequence ID" value="MBF4983954.1"/>
    <property type="molecule type" value="Genomic_DNA"/>
</dbReference>
<reference evidence="1 2" key="1">
    <citation type="submission" date="2020-11" db="EMBL/GenBank/DDBJ databases">
        <title>P. mediterranea TC4 genome.</title>
        <authorList>
            <person name="Molmeret M."/>
        </authorList>
    </citation>
    <scope>NUCLEOTIDE SEQUENCE [LARGE SCALE GENOMIC DNA]</scope>
    <source>
        <strain evidence="1 2">TC4</strain>
    </source>
</reference>
<evidence type="ECO:0000313" key="2">
    <source>
        <dbReference type="Proteomes" id="UP001194729"/>
    </source>
</evidence>
<evidence type="ECO:0000313" key="1">
    <source>
        <dbReference type="EMBL" id="MBF4983954.1"/>
    </source>
</evidence>
<dbReference type="Proteomes" id="UP001194729">
    <property type="component" value="Unassembled WGS sequence"/>
</dbReference>